<sequence>MRRSMTLGLLLLFTAAHAWAQSAPATASSTPSSSAANAPLLQAVTVTGVQPGPGLWKVSKGDHVMWVLGTLKPLPRQMQWHSAEVEQTLEHSQEVLEAPAADVKADVGFFGKLFLLPSAYGARKNPGGASLQQILPAEMYTRWEVLKQQYFGNDRSVEYWRPIVVALKLYRRALDKAGLTSGNDVNKAVLKMADDHGIRRVPVKYKLVIEHPRDALNAIKQTNLHDISCFNQTLNLVQNQMGALTERANAWSVGDVHALRQFALSDRYESCVDAVINAEFAQQLGLHDLPQRLDAAWLGAAREALAQNTQTFALLPMEQVLSPDGLLAQLKAAGYTVQAPDEDDPQQGQTDSPGH</sequence>
<reference evidence="2" key="1">
    <citation type="submission" date="2020-10" db="EMBL/GenBank/DDBJ databases">
        <title>Phylogeny of dyella-like bacteria.</title>
        <authorList>
            <person name="Fu J."/>
        </authorList>
    </citation>
    <scope>NUCLEOTIDE SEQUENCE</scope>
    <source>
        <strain evidence="2">DHON07</strain>
    </source>
</reference>
<dbReference type="CDD" id="cd14788">
    <property type="entry name" value="GumN"/>
    <property type="match status" value="1"/>
</dbReference>
<accession>A0ABS2KBW3</accession>
<dbReference type="EMBL" id="JADIKF010000034">
    <property type="protein sequence ID" value="MBM7128649.1"/>
    <property type="molecule type" value="Genomic_DNA"/>
</dbReference>
<feature type="chain" id="PRO_5047171848" evidence="1">
    <location>
        <begin position="21"/>
        <end position="355"/>
    </location>
</feature>
<name>A0ABS2KBW3_9GAMM</name>
<comment type="caution">
    <text evidence="2">The sequence shown here is derived from an EMBL/GenBank/DDBJ whole genome shotgun (WGS) entry which is preliminary data.</text>
</comment>
<gene>
    <name evidence="2" type="ORF">ISS99_03855</name>
</gene>
<dbReference type="InterPro" id="IPR002816">
    <property type="entry name" value="TraB/PrgY/GumN_fam"/>
</dbReference>
<evidence type="ECO:0000313" key="3">
    <source>
        <dbReference type="Proteomes" id="UP001430193"/>
    </source>
</evidence>
<keyword evidence="3" id="KW-1185">Reference proteome</keyword>
<evidence type="ECO:0000313" key="2">
    <source>
        <dbReference type="EMBL" id="MBM7128649.1"/>
    </source>
</evidence>
<proteinExistence type="predicted"/>
<feature type="signal peptide" evidence="1">
    <location>
        <begin position="1"/>
        <end position="20"/>
    </location>
</feature>
<dbReference type="Pfam" id="PF01963">
    <property type="entry name" value="TraB_PrgY_gumN"/>
    <property type="match status" value="1"/>
</dbReference>
<dbReference type="Proteomes" id="UP001430193">
    <property type="component" value="Unassembled WGS sequence"/>
</dbReference>
<protein>
    <submittedName>
        <fullName evidence="2">TraB/GumN family protein</fullName>
    </submittedName>
</protein>
<dbReference type="RefSeq" id="WP_204630268.1">
    <property type="nucleotide sequence ID" value="NZ_BSOC01000008.1"/>
</dbReference>
<organism evidence="2 3">
    <name type="scientific">Dyella mobilis</name>
    <dbReference type="NCBI Taxonomy" id="1849582"/>
    <lineage>
        <taxon>Bacteria</taxon>
        <taxon>Pseudomonadati</taxon>
        <taxon>Pseudomonadota</taxon>
        <taxon>Gammaproteobacteria</taxon>
        <taxon>Lysobacterales</taxon>
        <taxon>Rhodanobacteraceae</taxon>
        <taxon>Dyella</taxon>
    </lineage>
</organism>
<evidence type="ECO:0000256" key="1">
    <source>
        <dbReference type="SAM" id="SignalP"/>
    </source>
</evidence>
<keyword evidence="1" id="KW-0732">Signal</keyword>